<evidence type="ECO:0000256" key="6">
    <source>
        <dbReference type="ARBA" id="ARBA00022842"/>
    </source>
</evidence>
<dbReference type="PANTHER" id="PTHR11067:SF9">
    <property type="entry name" value="INOSINE TRIPHOSPHATE PYROPHOSPHATASE"/>
    <property type="match status" value="1"/>
</dbReference>
<feature type="binding site" evidence="10">
    <location>
        <position position="199"/>
    </location>
    <ligand>
        <name>substrate</name>
    </ligand>
</feature>
<evidence type="ECO:0000256" key="11">
    <source>
        <dbReference type="RuleBase" id="RU003781"/>
    </source>
</evidence>
<accession>B4SDS6</accession>
<keyword evidence="13" id="KW-1185">Reference proteome</keyword>
<keyword evidence="3 10" id="KW-0479">Metal-binding</keyword>
<feature type="binding site" evidence="10">
    <location>
        <position position="84"/>
    </location>
    <ligand>
        <name>Mg(2+)</name>
        <dbReference type="ChEBI" id="CHEBI:18420"/>
    </ligand>
</feature>
<dbReference type="eggNOG" id="COG0127">
    <property type="taxonomic scope" value="Bacteria"/>
</dbReference>
<dbReference type="Pfam" id="PF01725">
    <property type="entry name" value="Ham1p_like"/>
    <property type="match status" value="1"/>
</dbReference>
<dbReference type="OrthoDB" id="9807456at2"/>
<feature type="binding site" evidence="10">
    <location>
        <begin position="176"/>
        <end position="179"/>
    </location>
    <ligand>
        <name>substrate</name>
    </ligand>
</feature>
<feature type="binding site" evidence="10">
    <location>
        <position position="85"/>
    </location>
    <ligand>
        <name>substrate</name>
    </ligand>
</feature>
<evidence type="ECO:0000256" key="1">
    <source>
        <dbReference type="ARBA" id="ARBA00008023"/>
    </source>
</evidence>
<dbReference type="InterPro" id="IPR002637">
    <property type="entry name" value="RdgB/HAM1"/>
</dbReference>
<evidence type="ECO:0000256" key="10">
    <source>
        <dbReference type="HAMAP-Rule" id="MF_01405"/>
    </source>
</evidence>
<dbReference type="GO" id="GO:0000166">
    <property type="term" value="F:nucleotide binding"/>
    <property type="evidence" value="ECO:0007669"/>
    <property type="project" value="UniProtKB-KW"/>
</dbReference>
<dbReference type="HAMAP" id="MF_01405">
    <property type="entry name" value="Non_canon_purine_NTPase"/>
    <property type="match status" value="1"/>
</dbReference>
<keyword evidence="4 10" id="KW-0547">Nucleotide-binding</keyword>
<evidence type="ECO:0000256" key="4">
    <source>
        <dbReference type="ARBA" id="ARBA00022741"/>
    </source>
</evidence>
<evidence type="ECO:0000256" key="9">
    <source>
        <dbReference type="ARBA" id="ARBA00052017"/>
    </source>
</evidence>
<feature type="active site" description="Proton acceptor" evidence="10">
    <location>
        <position position="84"/>
    </location>
</feature>
<organism evidence="12 13">
    <name type="scientific">Pelodictyon phaeoclathratiforme (strain DSM 5477 / BU-1)</name>
    <dbReference type="NCBI Taxonomy" id="324925"/>
    <lineage>
        <taxon>Bacteria</taxon>
        <taxon>Pseudomonadati</taxon>
        <taxon>Chlorobiota</taxon>
        <taxon>Chlorobiia</taxon>
        <taxon>Chlorobiales</taxon>
        <taxon>Chlorobiaceae</taxon>
        <taxon>Chlorobium/Pelodictyon group</taxon>
        <taxon>Pelodictyon</taxon>
    </lineage>
</organism>
<dbReference type="AlphaFoldDB" id="B4SDS6"/>
<keyword evidence="7 10" id="KW-0546">Nucleotide metabolism</keyword>
<comment type="function">
    <text evidence="10">Pyrophosphatase that catalyzes the hydrolysis of nucleoside triphosphates to their monophosphate derivatives, with a high preference for the non-canonical purine nucleotides XTP (xanthosine triphosphate), dITP (deoxyinosine triphosphate) and ITP. Seems to function as a house-cleaning enzyme that removes non-canonical purine nucleotides from the nucleotide pool, thus preventing their incorporation into DNA/RNA and avoiding chromosomal lesions.</text>
</comment>
<dbReference type="KEGG" id="pph:Ppha_2249"/>
<evidence type="ECO:0000256" key="7">
    <source>
        <dbReference type="ARBA" id="ARBA00023080"/>
    </source>
</evidence>
<dbReference type="PANTHER" id="PTHR11067">
    <property type="entry name" value="INOSINE TRIPHOSPHATE PYROPHOSPHATASE/HAM1 PROTEIN"/>
    <property type="match status" value="1"/>
</dbReference>
<dbReference type="Proteomes" id="UP000002724">
    <property type="component" value="Chromosome"/>
</dbReference>
<reference evidence="12 13" key="1">
    <citation type="submission" date="2008-06" db="EMBL/GenBank/DDBJ databases">
        <title>Complete sequence of Pelodictyon phaeoclathratiforme BU-1.</title>
        <authorList>
            <consortium name="US DOE Joint Genome Institute"/>
            <person name="Lucas S."/>
            <person name="Copeland A."/>
            <person name="Lapidus A."/>
            <person name="Glavina del Rio T."/>
            <person name="Dalin E."/>
            <person name="Tice H."/>
            <person name="Bruce D."/>
            <person name="Goodwin L."/>
            <person name="Pitluck S."/>
            <person name="Schmutz J."/>
            <person name="Larimer F."/>
            <person name="Land M."/>
            <person name="Hauser L."/>
            <person name="Kyrpides N."/>
            <person name="Mikhailova N."/>
            <person name="Liu Z."/>
            <person name="Li T."/>
            <person name="Zhao F."/>
            <person name="Overmann J."/>
            <person name="Bryant D.A."/>
            <person name="Richardson P."/>
        </authorList>
    </citation>
    <scope>NUCLEOTIDE SEQUENCE [LARGE SCALE GENOMIC DNA]</scope>
    <source>
        <strain evidence="13">DSM 5477 / BU-1</strain>
    </source>
</reference>
<evidence type="ECO:0000313" key="12">
    <source>
        <dbReference type="EMBL" id="ACF44444.1"/>
    </source>
</evidence>
<proteinExistence type="inferred from homology"/>
<comment type="catalytic activity">
    <reaction evidence="9 10">
        <text>XTP + H2O = XMP + diphosphate + H(+)</text>
        <dbReference type="Rhea" id="RHEA:28610"/>
        <dbReference type="ChEBI" id="CHEBI:15377"/>
        <dbReference type="ChEBI" id="CHEBI:15378"/>
        <dbReference type="ChEBI" id="CHEBI:33019"/>
        <dbReference type="ChEBI" id="CHEBI:57464"/>
        <dbReference type="ChEBI" id="CHEBI:61314"/>
        <dbReference type="EC" id="3.6.1.66"/>
    </reaction>
</comment>
<sequence length="234" mass="25609">MPATADKEITIVLATANRDKVKELRPLLETISPLFTVRTLHELGVDVEIEETEETLEGNALLKARAIFAILSERFPFMIALADDTGLEVDGLDGAPGVYSARFAPVPDGQSPTYKDNVAHLLHCMKGIANREARFRTVIALKGALPSAEGCFRFEHTAEGVVPGSITLEEQGVEGFGYDPLFLVHNTGKTYAEMSTTEKNRLSHRALAVQHAVNYLKNILQQKSVLPTDTTTHP</sequence>
<comment type="catalytic activity">
    <reaction evidence="8 10">
        <text>dITP + H2O = dIMP + diphosphate + H(+)</text>
        <dbReference type="Rhea" id="RHEA:28342"/>
        <dbReference type="ChEBI" id="CHEBI:15377"/>
        <dbReference type="ChEBI" id="CHEBI:15378"/>
        <dbReference type="ChEBI" id="CHEBI:33019"/>
        <dbReference type="ChEBI" id="CHEBI:61194"/>
        <dbReference type="ChEBI" id="CHEBI:61382"/>
        <dbReference type="EC" id="3.6.1.66"/>
    </reaction>
</comment>
<dbReference type="EMBL" id="CP001110">
    <property type="protein sequence ID" value="ACF44444.1"/>
    <property type="molecule type" value="Genomic_DNA"/>
</dbReference>
<keyword evidence="5 10" id="KW-0378">Hydrolase</keyword>
<dbReference type="GO" id="GO:0035870">
    <property type="term" value="F:dITP diphosphatase activity"/>
    <property type="evidence" value="ECO:0007669"/>
    <property type="project" value="UniProtKB-UniRule"/>
</dbReference>
<dbReference type="SUPFAM" id="SSF52972">
    <property type="entry name" value="ITPase-like"/>
    <property type="match status" value="1"/>
</dbReference>
<dbReference type="RefSeq" id="WP_012508920.1">
    <property type="nucleotide sequence ID" value="NC_011060.1"/>
</dbReference>
<dbReference type="GO" id="GO:0009146">
    <property type="term" value="P:purine nucleoside triphosphate catabolic process"/>
    <property type="evidence" value="ECO:0007669"/>
    <property type="project" value="UniProtKB-UniRule"/>
</dbReference>
<evidence type="ECO:0000256" key="8">
    <source>
        <dbReference type="ARBA" id="ARBA00051875"/>
    </source>
</evidence>
<feature type="binding site" evidence="10">
    <location>
        <begin position="15"/>
        <end position="20"/>
    </location>
    <ligand>
        <name>substrate</name>
    </ligand>
</feature>
<dbReference type="GO" id="GO:0017111">
    <property type="term" value="F:ribonucleoside triphosphate phosphatase activity"/>
    <property type="evidence" value="ECO:0007669"/>
    <property type="project" value="InterPro"/>
</dbReference>
<comment type="subunit">
    <text evidence="2 10">Homodimer.</text>
</comment>
<dbReference type="GO" id="GO:0046872">
    <property type="term" value="F:metal ion binding"/>
    <property type="evidence" value="ECO:0007669"/>
    <property type="project" value="UniProtKB-KW"/>
</dbReference>
<dbReference type="STRING" id="324925.Ppha_2249"/>
<dbReference type="GO" id="GO:0036220">
    <property type="term" value="F:ITP diphosphatase activity"/>
    <property type="evidence" value="ECO:0007669"/>
    <property type="project" value="UniProtKB-UniRule"/>
</dbReference>
<comment type="cofactor">
    <cofactor evidence="10">
        <name>Mg(2+)</name>
        <dbReference type="ChEBI" id="CHEBI:18420"/>
    </cofactor>
    <text evidence="10">Binds 1 Mg(2+) ion per subunit.</text>
</comment>
<dbReference type="FunFam" id="3.90.950.10:FF:000001">
    <property type="entry name" value="dITP/XTP pyrophosphatase"/>
    <property type="match status" value="1"/>
</dbReference>
<name>B4SDS6_PELPB</name>
<dbReference type="InterPro" id="IPR029001">
    <property type="entry name" value="ITPase-like_fam"/>
</dbReference>
<keyword evidence="6 10" id="KW-0460">Magnesium</keyword>
<gene>
    <name evidence="12" type="ordered locus">Ppha_2249</name>
</gene>
<dbReference type="GO" id="GO:0005829">
    <property type="term" value="C:cytosol"/>
    <property type="evidence" value="ECO:0007669"/>
    <property type="project" value="TreeGrafter"/>
</dbReference>
<dbReference type="EC" id="3.6.1.66" evidence="10"/>
<evidence type="ECO:0000256" key="3">
    <source>
        <dbReference type="ARBA" id="ARBA00022723"/>
    </source>
</evidence>
<evidence type="ECO:0000256" key="2">
    <source>
        <dbReference type="ARBA" id="ARBA00011738"/>
    </source>
</evidence>
<comment type="catalytic activity">
    <reaction evidence="10">
        <text>ITP + H2O = IMP + diphosphate + H(+)</text>
        <dbReference type="Rhea" id="RHEA:29399"/>
        <dbReference type="ChEBI" id="CHEBI:15377"/>
        <dbReference type="ChEBI" id="CHEBI:15378"/>
        <dbReference type="ChEBI" id="CHEBI:33019"/>
        <dbReference type="ChEBI" id="CHEBI:58053"/>
        <dbReference type="ChEBI" id="CHEBI:61402"/>
        <dbReference type="EC" id="3.6.1.66"/>
    </reaction>
</comment>
<dbReference type="CDD" id="cd00515">
    <property type="entry name" value="HAM1"/>
    <property type="match status" value="1"/>
</dbReference>
<feature type="binding site" evidence="10">
    <location>
        <begin position="204"/>
        <end position="205"/>
    </location>
    <ligand>
        <name>substrate</name>
    </ligand>
</feature>
<dbReference type="NCBIfam" id="NF011401">
    <property type="entry name" value="PRK14826.1"/>
    <property type="match status" value="1"/>
</dbReference>
<dbReference type="InterPro" id="IPR020922">
    <property type="entry name" value="dITP/XTP_pyrophosphatase"/>
</dbReference>
<evidence type="ECO:0000256" key="5">
    <source>
        <dbReference type="ARBA" id="ARBA00022801"/>
    </source>
</evidence>
<evidence type="ECO:0000313" key="13">
    <source>
        <dbReference type="Proteomes" id="UP000002724"/>
    </source>
</evidence>
<dbReference type="GO" id="GO:0009117">
    <property type="term" value="P:nucleotide metabolic process"/>
    <property type="evidence" value="ECO:0007669"/>
    <property type="project" value="UniProtKB-KW"/>
</dbReference>
<dbReference type="HOGENOM" id="CLU_082080_0_2_10"/>
<dbReference type="GO" id="GO:0036222">
    <property type="term" value="F:XTP diphosphatase activity"/>
    <property type="evidence" value="ECO:0007669"/>
    <property type="project" value="UniProtKB-UniRule"/>
</dbReference>
<dbReference type="Gene3D" id="3.90.950.10">
    <property type="match status" value="1"/>
</dbReference>
<dbReference type="NCBIfam" id="TIGR00042">
    <property type="entry name" value="RdgB/HAM1 family non-canonical purine NTP pyrophosphatase"/>
    <property type="match status" value="1"/>
</dbReference>
<protein>
    <recommendedName>
        <fullName evidence="10">dITP/XTP pyrophosphatase</fullName>
        <ecNumber evidence="10">3.6.1.66</ecNumber>
    </recommendedName>
    <alternativeName>
        <fullName evidence="10">Non-canonical purine NTP pyrophosphatase</fullName>
    </alternativeName>
    <alternativeName>
        <fullName evidence="10">Non-standard purine NTP pyrophosphatase</fullName>
    </alternativeName>
    <alternativeName>
        <fullName evidence="10">Nucleoside-triphosphate diphosphatase</fullName>
    </alternativeName>
    <alternativeName>
        <fullName evidence="10">Nucleoside-triphosphate pyrophosphatase</fullName>
        <shortName evidence="10">NTPase</shortName>
    </alternativeName>
</protein>
<feature type="binding site" evidence="10">
    <location>
        <position position="50"/>
    </location>
    <ligand>
        <name>Mg(2+)</name>
        <dbReference type="ChEBI" id="CHEBI:18420"/>
    </ligand>
</feature>
<comment type="similarity">
    <text evidence="1 10 11">Belongs to the HAM1 NTPase family.</text>
</comment>